<dbReference type="RefSeq" id="WP_149108557.1">
    <property type="nucleotide sequence ID" value="NZ_CP042425.1"/>
</dbReference>
<organism evidence="6 7">
    <name type="scientific">Limnoglobus roseus</name>
    <dbReference type="NCBI Taxonomy" id="2598579"/>
    <lineage>
        <taxon>Bacteria</taxon>
        <taxon>Pseudomonadati</taxon>
        <taxon>Planctomycetota</taxon>
        <taxon>Planctomycetia</taxon>
        <taxon>Gemmatales</taxon>
        <taxon>Gemmataceae</taxon>
        <taxon>Limnoglobus</taxon>
    </lineage>
</organism>
<dbReference type="Pfam" id="PF00355">
    <property type="entry name" value="Rieske"/>
    <property type="match status" value="1"/>
</dbReference>
<evidence type="ECO:0000313" key="7">
    <source>
        <dbReference type="Proteomes" id="UP000324974"/>
    </source>
</evidence>
<dbReference type="Proteomes" id="UP000324974">
    <property type="component" value="Chromosome"/>
</dbReference>
<proteinExistence type="predicted"/>
<keyword evidence="1" id="KW-0001">2Fe-2S</keyword>
<dbReference type="GO" id="GO:0051537">
    <property type="term" value="F:2 iron, 2 sulfur cluster binding"/>
    <property type="evidence" value="ECO:0007669"/>
    <property type="project" value="UniProtKB-KW"/>
</dbReference>
<gene>
    <name evidence="6" type="ORF">PX52LOC_00457</name>
</gene>
<dbReference type="InterPro" id="IPR036922">
    <property type="entry name" value="Rieske_2Fe-2S_sf"/>
</dbReference>
<keyword evidence="2" id="KW-0479">Metal-binding</keyword>
<feature type="domain" description="Rieske" evidence="5">
    <location>
        <begin position="5"/>
        <end position="99"/>
    </location>
</feature>
<dbReference type="EMBL" id="CP042425">
    <property type="protein sequence ID" value="QEL13599.1"/>
    <property type="molecule type" value="Genomic_DNA"/>
</dbReference>
<dbReference type="GO" id="GO:0046872">
    <property type="term" value="F:metal ion binding"/>
    <property type="evidence" value="ECO:0007669"/>
    <property type="project" value="UniProtKB-KW"/>
</dbReference>
<dbReference type="OrthoDB" id="9795104at2"/>
<dbReference type="SUPFAM" id="SSF50022">
    <property type="entry name" value="ISP domain"/>
    <property type="match status" value="1"/>
</dbReference>
<evidence type="ECO:0000256" key="3">
    <source>
        <dbReference type="ARBA" id="ARBA00023004"/>
    </source>
</evidence>
<dbReference type="PANTHER" id="PTHR21496">
    <property type="entry name" value="FERREDOXIN-RELATED"/>
    <property type="match status" value="1"/>
</dbReference>
<reference evidence="7" key="1">
    <citation type="submission" date="2019-08" db="EMBL/GenBank/DDBJ databases">
        <title>Limnoglobus roseus gen. nov., sp. nov., a novel freshwater planctomycete with a giant genome from the family Gemmataceae.</title>
        <authorList>
            <person name="Kulichevskaya I.S."/>
            <person name="Naumoff D.G."/>
            <person name="Miroshnikov K."/>
            <person name="Ivanova A."/>
            <person name="Philippov D.A."/>
            <person name="Hakobyan A."/>
            <person name="Rijpstra I.C."/>
            <person name="Sinninghe Damste J.S."/>
            <person name="Liesack W."/>
            <person name="Dedysh S.N."/>
        </authorList>
    </citation>
    <scope>NUCLEOTIDE SEQUENCE [LARGE SCALE GENOMIC DNA]</scope>
    <source>
        <strain evidence="7">PX52</strain>
    </source>
</reference>
<dbReference type="KEGG" id="lrs:PX52LOC_00457"/>
<evidence type="ECO:0000256" key="4">
    <source>
        <dbReference type="ARBA" id="ARBA00023014"/>
    </source>
</evidence>
<dbReference type="PROSITE" id="PS51296">
    <property type="entry name" value="RIESKE"/>
    <property type="match status" value="1"/>
</dbReference>
<name>A0A5C1A3F3_9BACT</name>
<evidence type="ECO:0000256" key="1">
    <source>
        <dbReference type="ARBA" id="ARBA00022714"/>
    </source>
</evidence>
<keyword evidence="3" id="KW-0408">Iron</keyword>
<dbReference type="InterPro" id="IPR017941">
    <property type="entry name" value="Rieske_2Fe-2S"/>
</dbReference>
<accession>A0A5C1A3F3</accession>
<keyword evidence="4" id="KW-0411">Iron-sulfur</keyword>
<dbReference type="AlphaFoldDB" id="A0A5C1A3F3"/>
<evidence type="ECO:0000313" key="6">
    <source>
        <dbReference type="EMBL" id="QEL13599.1"/>
    </source>
</evidence>
<evidence type="ECO:0000259" key="5">
    <source>
        <dbReference type="PROSITE" id="PS51296"/>
    </source>
</evidence>
<evidence type="ECO:0000256" key="2">
    <source>
        <dbReference type="ARBA" id="ARBA00022723"/>
    </source>
</evidence>
<keyword evidence="7" id="KW-1185">Reference proteome</keyword>
<sequence length="108" mass="11940">MPELRTVCKVGDIADNEYTLLTVNNKDVAVFFHQGQYYAIDDMCPHAAASLSSGRVEDGIVTCPWHGWRFRLADGAWADNPRVKTGCYPVHLTGDLVQIEVPPPKGQP</sequence>
<dbReference type="Gene3D" id="2.102.10.10">
    <property type="entry name" value="Rieske [2Fe-2S] iron-sulphur domain"/>
    <property type="match status" value="1"/>
</dbReference>
<dbReference type="PANTHER" id="PTHR21496:SF23">
    <property type="entry name" value="3-PHENYLPROPIONATE_CINNAMIC ACID DIOXYGENASE FERREDOXIN SUBUNIT"/>
    <property type="match status" value="1"/>
</dbReference>
<protein>
    <submittedName>
        <fullName evidence="6">Nitrite reductase</fullName>
    </submittedName>
</protein>